<sequence length="405" mass="43973">MDLRRRFSRTLQLVVLLFACASNCFGCEWDKDLDFPEHPPLIINNQLDFVLPVLEGVNRVVRVAEGETVTLACSGSELVNLGEAEVQARCLSSGLLTIGDAEWDLASLGCSSDVKETIFRDLGTCGAGGVGILNGIGFQIFSLNYDKVIINVCFEAASETTLFTDHILHGADIAAKDVEASRPSFKTSTGFFSVSMNTVYSQNSQLQLMTSILGDEDPANTIIDPSKQLYFAKGHMSPDAGFVTIASQDATYYFINALPQWQAFNNGNWKYLETNTRNLAMKKGRDLRVYSGGWDVLELDDINGNPVKVFLGLTEGKEVVPAPAITWKVVHDESTNCAVAVVGVNNPHLTAAPATLCEDLCSSLSWITFDVSSLASGYTYRCSVAELRASVPHVPDLGNVCLLTD</sequence>
<feature type="domain" description="DNA/RNA non-specific endonuclease/pyrophosphatase/phosphodiesterase" evidence="7">
    <location>
        <begin position="146"/>
        <end position="387"/>
    </location>
</feature>
<dbReference type="GO" id="GO:0046872">
    <property type="term" value="F:metal ion binding"/>
    <property type="evidence" value="ECO:0007669"/>
    <property type="project" value="UniProtKB-KW"/>
</dbReference>
<evidence type="ECO:0000256" key="5">
    <source>
        <dbReference type="PIRSR" id="PIRSR640255-2"/>
    </source>
</evidence>
<keyword evidence="6" id="KW-0732">Signal</keyword>
<name>Q0GIJ2_PARCS</name>
<dbReference type="GO" id="GO:0000014">
    <property type="term" value="F:single-stranded DNA endodeoxyribonuclease activity"/>
    <property type="evidence" value="ECO:0007669"/>
    <property type="project" value="TreeGrafter"/>
</dbReference>
<dbReference type="CDD" id="cd00091">
    <property type="entry name" value="NUC"/>
    <property type="match status" value="1"/>
</dbReference>
<keyword evidence="3" id="KW-0378">Hydrolase</keyword>
<feature type="chain" id="PRO_5004172605" evidence="6">
    <location>
        <begin position="27"/>
        <end position="405"/>
    </location>
</feature>
<dbReference type="InterPro" id="IPR040255">
    <property type="entry name" value="Non-specific_endonuclease"/>
</dbReference>
<dbReference type="EMBL" id="DQ862540">
    <property type="protein sequence ID" value="ABI18974.1"/>
    <property type="molecule type" value="mRNA"/>
</dbReference>
<evidence type="ECO:0000256" key="2">
    <source>
        <dbReference type="ARBA" id="ARBA00022722"/>
    </source>
</evidence>
<dbReference type="GO" id="GO:0005743">
    <property type="term" value="C:mitochondrial inner membrane"/>
    <property type="evidence" value="ECO:0007669"/>
    <property type="project" value="TreeGrafter"/>
</dbReference>
<dbReference type="Pfam" id="PF01223">
    <property type="entry name" value="Endonuclease_NS"/>
    <property type="match status" value="1"/>
</dbReference>
<evidence type="ECO:0000256" key="6">
    <source>
        <dbReference type="SAM" id="SignalP"/>
    </source>
</evidence>
<dbReference type="PANTHER" id="PTHR13966">
    <property type="entry name" value="ENDONUCLEASE RELATED"/>
    <property type="match status" value="1"/>
</dbReference>
<dbReference type="PANTHER" id="PTHR13966:SF19">
    <property type="entry name" value="NUCLEASE EXOG, MITOCHONDRIAL"/>
    <property type="match status" value="1"/>
</dbReference>
<comment type="similarity">
    <text evidence="1">Belongs to the DNA/RNA non-specific endonuclease family.</text>
</comment>
<feature type="signal peptide" evidence="6">
    <location>
        <begin position="1"/>
        <end position="26"/>
    </location>
</feature>
<dbReference type="GO" id="GO:0003676">
    <property type="term" value="F:nucleic acid binding"/>
    <property type="evidence" value="ECO:0007669"/>
    <property type="project" value="InterPro"/>
</dbReference>
<keyword evidence="5" id="KW-0479">Metal-binding</keyword>
<dbReference type="InterPro" id="IPR044929">
    <property type="entry name" value="DNA/RNA_non-sp_Endonuclease_sf"/>
</dbReference>
<reference evidence="8" key="1">
    <citation type="submission" date="2006-07" db="EMBL/GenBank/DDBJ databases">
        <title>Crustacean putative non-specific nucleases.</title>
        <authorList>
            <person name="Bogdanova E.A."/>
            <person name="Shcheglov A.S."/>
            <person name="Anisimova V.E."/>
            <person name="Rebrikov D.V."/>
            <person name="Lukyanov S.A."/>
        </authorList>
    </citation>
    <scope>NUCLEOTIDE SEQUENCE</scope>
</reference>
<keyword evidence="3" id="KW-0255">Endonuclease</keyword>
<dbReference type="Gene3D" id="3.40.570.10">
    <property type="entry name" value="Extracellular Endonuclease, subunit A"/>
    <property type="match status" value="1"/>
</dbReference>
<dbReference type="SUPFAM" id="SSF54060">
    <property type="entry name" value="His-Me finger endonucleases"/>
    <property type="match status" value="1"/>
</dbReference>
<evidence type="ECO:0000313" key="8">
    <source>
        <dbReference type="EMBL" id="ABI18974.1"/>
    </source>
</evidence>
<accession>Q0GIJ2</accession>
<gene>
    <name evidence="8" type="primary">NUC</name>
</gene>
<protein>
    <submittedName>
        <fullName evidence="8">Putative non-specific nuclease</fullName>
    </submittedName>
</protein>
<organism evidence="8">
    <name type="scientific">Paraleptuca crassipes</name>
    <name type="common">Thick-legged fiddler crab</name>
    <name type="synonym">Uca crassipes</name>
    <dbReference type="NCBI Taxonomy" id="399438"/>
    <lineage>
        <taxon>Eukaryota</taxon>
        <taxon>Metazoa</taxon>
        <taxon>Ecdysozoa</taxon>
        <taxon>Arthropoda</taxon>
        <taxon>Crustacea</taxon>
        <taxon>Multicrustacea</taxon>
        <taxon>Malacostraca</taxon>
        <taxon>Eumalacostraca</taxon>
        <taxon>Eucarida</taxon>
        <taxon>Decapoda</taxon>
        <taxon>Pleocyemata</taxon>
        <taxon>Brachyura</taxon>
        <taxon>Eubrachyura</taxon>
        <taxon>Ocypodoidea</taxon>
        <taxon>Ocypodidae</taxon>
        <taxon>Gelasiminae</taxon>
    </lineage>
</organism>
<dbReference type="PROSITE" id="PS51257">
    <property type="entry name" value="PROKAR_LIPOPROTEIN"/>
    <property type="match status" value="1"/>
</dbReference>
<proteinExistence type="evidence at transcript level"/>
<dbReference type="FunFam" id="3.40.570.10:FF:000007">
    <property type="entry name" value="Alkaline nuclease"/>
    <property type="match status" value="1"/>
</dbReference>
<evidence type="ECO:0000256" key="4">
    <source>
        <dbReference type="PIRSR" id="PIRSR640255-1"/>
    </source>
</evidence>
<dbReference type="AlphaFoldDB" id="Q0GIJ2"/>
<evidence type="ECO:0000259" key="7">
    <source>
        <dbReference type="SMART" id="SM00892"/>
    </source>
</evidence>
<feature type="active site" description="Proton acceptor" evidence="4">
    <location>
        <position position="235"/>
    </location>
</feature>
<dbReference type="InterPro" id="IPR001604">
    <property type="entry name" value="Endo_G_ENPP1-like_dom"/>
</dbReference>
<dbReference type="InterPro" id="IPR044925">
    <property type="entry name" value="His-Me_finger_sf"/>
</dbReference>
<dbReference type="GO" id="GO:0004521">
    <property type="term" value="F:RNA endonuclease activity"/>
    <property type="evidence" value="ECO:0007669"/>
    <property type="project" value="TreeGrafter"/>
</dbReference>
<evidence type="ECO:0000256" key="1">
    <source>
        <dbReference type="ARBA" id="ARBA00010052"/>
    </source>
</evidence>
<dbReference type="SMART" id="SM00892">
    <property type="entry name" value="Endonuclease_NS"/>
    <property type="match status" value="1"/>
</dbReference>
<feature type="binding site" evidence="5">
    <location>
        <position position="265"/>
    </location>
    <ligand>
        <name>Mg(2+)</name>
        <dbReference type="ChEBI" id="CHEBI:18420"/>
        <note>catalytic</note>
    </ligand>
</feature>
<evidence type="ECO:0000256" key="3">
    <source>
        <dbReference type="ARBA" id="ARBA00022759"/>
    </source>
</evidence>
<dbReference type="GO" id="GO:0005634">
    <property type="term" value="C:nucleus"/>
    <property type="evidence" value="ECO:0007669"/>
    <property type="project" value="TreeGrafter"/>
</dbReference>
<keyword evidence="2" id="KW-0540">Nuclease</keyword>
<dbReference type="GO" id="GO:0006309">
    <property type="term" value="P:apoptotic DNA fragmentation"/>
    <property type="evidence" value="ECO:0007669"/>
    <property type="project" value="TreeGrafter"/>
</dbReference>